<dbReference type="CTD" id="20318415"/>
<sequence>MFRRWRTLKSDSRSSLAKKTSHKKRLFWKVRQSSFYRWNSEIDERPSRSIIQIARVPKSARDHGLFGVALPSTEQYTTDTVPQCPKTGSR</sequence>
<dbReference type="Proteomes" id="UP000054324">
    <property type="component" value="Unassembled WGS sequence"/>
</dbReference>
<dbReference type="AlphaFoldDB" id="A0A075A0F6"/>
<keyword evidence="3" id="KW-1185">Reference proteome</keyword>
<accession>A0A075A0F6</accession>
<protein>
    <submittedName>
        <fullName evidence="2">Uncharacterized protein</fullName>
    </submittedName>
</protein>
<gene>
    <name evidence="2" type="ORF">T265_04229</name>
</gene>
<proteinExistence type="predicted"/>
<feature type="region of interest" description="Disordered" evidence="1">
    <location>
        <begin position="1"/>
        <end position="20"/>
    </location>
</feature>
<evidence type="ECO:0000313" key="3">
    <source>
        <dbReference type="Proteomes" id="UP000054324"/>
    </source>
</evidence>
<evidence type="ECO:0000256" key="1">
    <source>
        <dbReference type="SAM" id="MobiDB-lite"/>
    </source>
</evidence>
<name>A0A075A0F6_OPIVI</name>
<dbReference type="EMBL" id="KL596686">
    <property type="protein sequence ID" value="KER29040.1"/>
    <property type="molecule type" value="Genomic_DNA"/>
</dbReference>
<dbReference type="KEGG" id="ovi:T265_04229"/>
<evidence type="ECO:0000313" key="2">
    <source>
        <dbReference type="EMBL" id="KER29040.1"/>
    </source>
</evidence>
<reference evidence="2 3" key="1">
    <citation type="submission" date="2013-11" db="EMBL/GenBank/DDBJ databases">
        <title>Opisthorchis viverrini - life in the bile duct.</title>
        <authorList>
            <person name="Young N.D."/>
            <person name="Nagarajan N."/>
            <person name="Lin S.J."/>
            <person name="Korhonen P.K."/>
            <person name="Jex A.R."/>
            <person name="Hall R.S."/>
            <person name="Safavi-Hemami H."/>
            <person name="Kaewkong W."/>
            <person name="Bertrand D."/>
            <person name="Gao S."/>
            <person name="Seet Q."/>
            <person name="Wongkham S."/>
            <person name="Teh B.T."/>
            <person name="Wongkham C."/>
            <person name="Intapan P.M."/>
            <person name="Maleewong W."/>
            <person name="Yang X."/>
            <person name="Hu M."/>
            <person name="Wang Z."/>
            <person name="Hofmann A."/>
            <person name="Sternberg P.W."/>
            <person name="Tan P."/>
            <person name="Wang J."/>
            <person name="Gasser R.B."/>
        </authorList>
    </citation>
    <scope>NUCLEOTIDE SEQUENCE [LARGE SCALE GENOMIC DNA]</scope>
</reference>
<dbReference type="GeneID" id="20318415"/>
<dbReference type="RefSeq" id="XP_009167186.1">
    <property type="nucleotide sequence ID" value="XM_009168922.1"/>
</dbReference>
<organism evidence="2 3">
    <name type="scientific">Opisthorchis viverrini</name>
    <name type="common">Southeast Asian liver fluke</name>
    <dbReference type="NCBI Taxonomy" id="6198"/>
    <lineage>
        <taxon>Eukaryota</taxon>
        <taxon>Metazoa</taxon>
        <taxon>Spiralia</taxon>
        <taxon>Lophotrochozoa</taxon>
        <taxon>Platyhelminthes</taxon>
        <taxon>Trematoda</taxon>
        <taxon>Digenea</taxon>
        <taxon>Opisthorchiida</taxon>
        <taxon>Opisthorchiata</taxon>
        <taxon>Opisthorchiidae</taxon>
        <taxon>Opisthorchis</taxon>
    </lineage>
</organism>